<organism evidence="3 4">
    <name type="scientific">Pseudozyma hubeiensis (strain SY62)</name>
    <name type="common">Yeast</name>
    <dbReference type="NCBI Taxonomy" id="1305764"/>
    <lineage>
        <taxon>Eukaryota</taxon>
        <taxon>Fungi</taxon>
        <taxon>Dikarya</taxon>
        <taxon>Basidiomycota</taxon>
        <taxon>Ustilaginomycotina</taxon>
        <taxon>Ustilaginomycetes</taxon>
        <taxon>Ustilaginales</taxon>
        <taxon>Ustilaginaceae</taxon>
        <taxon>Pseudozyma</taxon>
    </lineage>
</organism>
<feature type="compositionally biased region" description="Low complexity" evidence="2">
    <location>
        <begin position="587"/>
        <end position="601"/>
    </location>
</feature>
<sequence length="869" mass="94582">MNRRPLAPAPSTVINVASTSLRSQSRTASHRGSGGYTEMRAQIRKEREHESQQRSHAQPAPLRDVETQPRKQASVNTHSQTHLSASISNQKISHFSTSEDDAIDNQLSTDKKSYPRVLPASGSGINADNSVNMSATSSQISSSSSTGVVKKRSQTVSTQEPQLQQQQPSQPPASTSQIAIRDSHQHLYQHQHQHEHQHEHQQPDRIPQSSITSASRAESYSDIPSPPTSPEQRIGVDTMHAAFSAKYYELAVKCRGWETFAAKLRAQIGALEAEHRVLKEHNALLEAENAKLHVYLHREEKTRTQLQGRMSSLEDCLSQRPFPGSNLGSPYQALDMRDYDHLSVPSAPSSVERANQVTASFGHTPYCSSNLQVEDRSELRPQAMPSLPINAGVLQTTTVTQHLNVDSEKRQAIAMQARELEALHSKWDSSRPLEDVAYSPEDVQYAAYAAAANAEGRSSRLATHTDVPSSHIAHKRSGTVGAIGMFAPRSGSVLGVQRGHLLSSQTQAQSQQESASGVARPASAQRFNGTVLENNVSTTAASIVAGSGVAKAALQSKRRSTVSGDRGPSLSLAQIVKGALTASGVVATASSQSQSRQTSPSDKALTSSDYLQGCLEKRREAMRSTFTAQQKGTTPAGGQAGGASRPVSRAASRLSTQSGTRSRSRAGSVHDAIPLAIEDVFCNPKTVKAHSRDTSPELPTQQLAAASLTSHTDISVASQRLMAVTDTHYQAAQPTSRQELSSAFSSPGSFMPASTATYQDQDEGEDEHLSYMSFERKLYIRIQEELDDEDFAKFERCIQRYDFLDIPLEGSKGLITRVKRLLLVSSPDLRTQPDKLRVRQSLARDFEKMALQFSQAKKAQSAAASQEFQ</sequence>
<dbReference type="OrthoDB" id="3260940at2759"/>
<feature type="compositionally biased region" description="Low complexity" evidence="2">
    <location>
        <begin position="627"/>
        <end position="637"/>
    </location>
</feature>
<feature type="compositionally biased region" description="Polar residues" evidence="2">
    <location>
        <begin position="12"/>
        <end position="27"/>
    </location>
</feature>
<dbReference type="GeneID" id="24109742"/>
<evidence type="ECO:0000256" key="1">
    <source>
        <dbReference type="SAM" id="Coils"/>
    </source>
</evidence>
<dbReference type="EMBL" id="DF238808">
    <property type="protein sequence ID" value="GAC96876.1"/>
    <property type="molecule type" value="Genomic_DNA"/>
</dbReference>
<dbReference type="AlphaFoldDB" id="R9P6A3"/>
<feature type="region of interest" description="Disordered" evidence="2">
    <location>
        <begin position="1"/>
        <end position="234"/>
    </location>
</feature>
<reference evidence="4" key="1">
    <citation type="journal article" date="2013" name="Genome Announc.">
        <title>Draft genome sequence of the basidiomycetous yeast-like fungus Pseudozyma hubeiensis SY62, which produces an abundant amount of the biosurfactant mannosylerythritol lipids.</title>
        <authorList>
            <person name="Konishi M."/>
            <person name="Hatada Y."/>
            <person name="Horiuchi J."/>
        </authorList>
    </citation>
    <scope>NUCLEOTIDE SEQUENCE [LARGE SCALE GENOMIC DNA]</scope>
    <source>
        <strain evidence="4">SY62</strain>
    </source>
</reference>
<feature type="compositionally biased region" description="Polar residues" evidence="2">
    <location>
        <begin position="207"/>
        <end position="218"/>
    </location>
</feature>
<feature type="compositionally biased region" description="Basic and acidic residues" evidence="2">
    <location>
        <begin position="41"/>
        <end position="53"/>
    </location>
</feature>
<feature type="region of interest" description="Disordered" evidence="2">
    <location>
        <begin position="503"/>
        <end position="522"/>
    </location>
</feature>
<feature type="region of interest" description="Disordered" evidence="2">
    <location>
        <begin position="587"/>
        <end position="608"/>
    </location>
</feature>
<feature type="compositionally biased region" description="Low complexity" evidence="2">
    <location>
        <begin position="154"/>
        <end position="177"/>
    </location>
</feature>
<feature type="compositionally biased region" description="Basic and acidic residues" evidence="2">
    <location>
        <begin position="192"/>
        <end position="203"/>
    </location>
</feature>
<dbReference type="eggNOG" id="ENOG502R25D">
    <property type="taxonomic scope" value="Eukaryota"/>
</dbReference>
<keyword evidence="1" id="KW-0175">Coiled coil</keyword>
<accession>R9P6A3</accession>
<feature type="compositionally biased region" description="Low complexity" evidence="2">
    <location>
        <begin position="503"/>
        <end position="516"/>
    </location>
</feature>
<dbReference type="HOGENOM" id="CLU_340707_0_0_1"/>
<feature type="region of interest" description="Disordered" evidence="2">
    <location>
        <begin position="626"/>
        <end position="669"/>
    </location>
</feature>
<feature type="compositionally biased region" description="Polar residues" evidence="2">
    <location>
        <begin position="70"/>
        <end position="96"/>
    </location>
</feature>
<evidence type="ECO:0000313" key="3">
    <source>
        <dbReference type="EMBL" id="GAC96876.1"/>
    </source>
</evidence>
<evidence type="ECO:0000256" key="2">
    <source>
        <dbReference type="SAM" id="MobiDB-lite"/>
    </source>
</evidence>
<feature type="coiled-coil region" evidence="1">
    <location>
        <begin position="261"/>
        <end position="288"/>
    </location>
</feature>
<dbReference type="STRING" id="1305764.R9P6A3"/>
<feature type="compositionally biased region" description="Low complexity" evidence="2">
    <location>
        <begin position="134"/>
        <end position="145"/>
    </location>
</feature>
<proteinExistence type="predicted"/>
<feature type="compositionally biased region" description="Polar residues" evidence="2">
    <location>
        <begin position="123"/>
        <end position="133"/>
    </location>
</feature>
<dbReference type="Proteomes" id="UP000014071">
    <property type="component" value="Unassembled WGS sequence"/>
</dbReference>
<keyword evidence="4" id="KW-1185">Reference proteome</keyword>
<name>R9P6A3_PSEHS</name>
<protein>
    <submittedName>
        <fullName evidence="3">Uncharacterized protein</fullName>
    </submittedName>
</protein>
<evidence type="ECO:0000313" key="4">
    <source>
        <dbReference type="Proteomes" id="UP000014071"/>
    </source>
</evidence>
<dbReference type="RefSeq" id="XP_012190463.1">
    <property type="nucleotide sequence ID" value="XM_012335073.1"/>
</dbReference>
<gene>
    <name evidence="3" type="ORF">PHSY_004460</name>
</gene>